<proteinExistence type="predicted"/>
<dbReference type="AlphaFoldDB" id="A0A699II55"/>
<evidence type="ECO:0000313" key="2">
    <source>
        <dbReference type="EMBL" id="GEZ68258.1"/>
    </source>
</evidence>
<evidence type="ECO:0000256" key="1">
    <source>
        <dbReference type="SAM" id="MobiDB-lite"/>
    </source>
</evidence>
<reference evidence="2" key="1">
    <citation type="journal article" date="2019" name="Sci. Rep.">
        <title>Draft genome of Tanacetum cinerariifolium, the natural source of mosquito coil.</title>
        <authorList>
            <person name="Yamashiro T."/>
            <person name="Shiraishi A."/>
            <person name="Satake H."/>
            <person name="Nakayama K."/>
        </authorList>
    </citation>
    <scope>NUCLEOTIDE SEQUENCE</scope>
</reference>
<gene>
    <name evidence="2" type="ORF">Tci_540231</name>
</gene>
<comment type="caution">
    <text evidence="2">The sequence shown here is derived from an EMBL/GenBank/DDBJ whole genome shotgun (WGS) entry which is preliminary data.</text>
</comment>
<accession>A0A699II55</accession>
<sequence>MAPLTFTDKHNMVAYLSKSNASEDKKVNDVVQLRALIDGKKVVVLEAIIRSDLHLDDAERYLSAKRTAWNEFRNVDSLSKFLMYPHFLQVVLDNQADDLTTHNTRYTSPALTRKVFANMRRVRNGCSGVKTPLFAFMLVQPQPQAEEEEVEMPITPALPSPISAPSPPLQDQPFTPHASPPQEQPTTISKSSMSLLTYLMETCATLSQMKKRSKSLGFKRLRMVGTSQRVESSTDTVLGAQEDVVIMDAESQGRINQEEVNAASKDVSVAEPTVFDDEDVTMTMAQTLIKLKAEKAKLLDEQIS</sequence>
<feature type="compositionally biased region" description="Pro residues" evidence="1">
    <location>
        <begin position="156"/>
        <end position="170"/>
    </location>
</feature>
<organism evidence="2">
    <name type="scientific">Tanacetum cinerariifolium</name>
    <name type="common">Dalmatian daisy</name>
    <name type="synonym">Chrysanthemum cinerariifolium</name>
    <dbReference type="NCBI Taxonomy" id="118510"/>
    <lineage>
        <taxon>Eukaryota</taxon>
        <taxon>Viridiplantae</taxon>
        <taxon>Streptophyta</taxon>
        <taxon>Embryophyta</taxon>
        <taxon>Tracheophyta</taxon>
        <taxon>Spermatophyta</taxon>
        <taxon>Magnoliopsida</taxon>
        <taxon>eudicotyledons</taxon>
        <taxon>Gunneridae</taxon>
        <taxon>Pentapetalae</taxon>
        <taxon>asterids</taxon>
        <taxon>campanulids</taxon>
        <taxon>Asterales</taxon>
        <taxon>Asteraceae</taxon>
        <taxon>Asteroideae</taxon>
        <taxon>Anthemideae</taxon>
        <taxon>Anthemidinae</taxon>
        <taxon>Tanacetum</taxon>
    </lineage>
</organism>
<feature type="region of interest" description="Disordered" evidence="1">
    <location>
        <begin position="156"/>
        <end position="188"/>
    </location>
</feature>
<name>A0A699II55_TANCI</name>
<protein>
    <submittedName>
        <fullName evidence="2">Uncharacterized protein</fullName>
    </submittedName>
</protein>
<dbReference type="EMBL" id="BKCJ010309543">
    <property type="protein sequence ID" value="GEZ68258.1"/>
    <property type="molecule type" value="Genomic_DNA"/>
</dbReference>